<dbReference type="InterPro" id="IPR052059">
    <property type="entry name" value="CR_Ser/Thr_kinase"/>
</dbReference>
<evidence type="ECO:0000256" key="4">
    <source>
        <dbReference type="ARBA" id="ARBA00022737"/>
    </source>
</evidence>
<keyword evidence="8 15" id="KW-0675">Receptor</keyword>
<feature type="domain" description="Gnk2-homologous" evidence="14">
    <location>
        <begin position="138"/>
        <end position="242"/>
    </location>
</feature>
<keyword evidence="6 15" id="KW-0418">Kinase</keyword>
<comment type="caution">
    <text evidence="15">The sequence shown here is derived from an EMBL/GenBank/DDBJ whole genome shotgun (WGS) entry which is preliminary data.</text>
</comment>
<feature type="transmembrane region" description="Helical" evidence="11">
    <location>
        <begin position="266"/>
        <end position="288"/>
    </location>
</feature>
<dbReference type="InterPro" id="IPR017441">
    <property type="entry name" value="Protein_kinase_ATP_BS"/>
</dbReference>
<dbReference type="Proteomes" id="UP000289340">
    <property type="component" value="Chromosome 11"/>
</dbReference>
<dbReference type="Gene3D" id="3.30.200.20">
    <property type="entry name" value="Phosphorylase Kinase, domain 1"/>
    <property type="match status" value="1"/>
</dbReference>
<dbReference type="PROSITE" id="PS00108">
    <property type="entry name" value="PROTEIN_KINASE_ST"/>
    <property type="match status" value="1"/>
</dbReference>
<dbReference type="Gramene" id="XM_028332055.1">
    <property type="protein sequence ID" value="XP_028187856.1"/>
    <property type="gene ID" value="LOC114374414"/>
</dbReference>
<reference evidence="15 16" key="1">
    <citation type="submission" date="2018-09" db="EMBL/GenBank/DDBJ databases">
        <title>A high-quality reference genome of wild soybean provides a powerful tool to mine soybean genomes.</title>
        <authorList>
            <person name="Xie M."/>
            <person name="Chung C.Y.L."/>
            <person name="Li M.-W."/>
            <person name="Wong F.-L."/>
            <person name="Chan T.-F."/>
            <person name="Lam H.-M."/>
        </authorList>
    </citation>
    <scope>NUCLEOTIDE SEQUENCE [LARGE SCALE GENOMIC DNA]</scope>
    <source>
        <strain evidence="16">cv. W05</strain>
        <tissue evidence="15">Hypocotyl of etiolated seedlings</tissue>
    </source>
</reference>
<dbReference type="Pfam" id="PF01657">
    <property type="entry name" value="Stress-antifung"/>
    <property type="match status" value="2"/>
</dbReference>
<evidence type="ECO:0000256" key="2">
    <source>
        <dbReference type="ARBA" id="ARBA00022679"/>
    </source>
</evidence>
<evidence type="ECO:0000256" key="1">
    <source>
        <dbReference type="ARBA" id="ARBA00022527"/>
    </source>
</evidence>
<dbReference type="EMBL" id="QZWG01000011">
    <property type="protein sequence ID" value="RZB81107.1"/>
    <property type="molecule type" value="Genomic_DNA"/>
</dbReference>
<protein>
    <submittedName>
        <fullName evidence="15">Cysteine-rich receptor-like protein kinase 2</fullName>
    </submittedName>
</protein>
<dbReference type="GO" id="GO:0005524">
    <property type="term" value="F:ATP binding"/>
    <property type="evidence" value="ECO:0007669"/>
    <property type="project" value="UniProtKB-UniRule"/>
</dbReference>
<keyword evidence="5 10" id="KW-0547">Nucleotide-binding</keyword>
<evidence type="ECO:0000256" key="5">
    <source>
        <dbReference type="ARBA" id="ARBA00022741"/>
    </source>
</evidence>
<evidence type="ECO:0000313" key="15">
    <source>
        <dbReference type="EMBL" id="RZB81107.1"/>
    </source>
</evidence>
<dbReference type="FunFam" id="3.30.430.20:FF:000014">
    <property type="entry name" value="Cysteine-rich receptor-like protein kinase 2"/>
    <property type="match status" value="1"/>
</dbReference>
<dbReference type="CDD" id="cd14066">
    <property type="entry name" value="STKc_IRAK"/>
    <property type="match status" value="1"/>
</dbReference>
<feature type="domain" description="Protein kinase" evidence="13">
    <location>
        <begin position="327"/>
        <end position="607"/>
    </location>
</feature>
<dbReference type="PANTHER" id="PTHR47973">
    <property type="entry name" value="CYSTEINE-RICH RECEPTOR-LIKE PROTEIN KINASE 3"/>
    <property type="match status" value="1"/>
</dbReference>
<organism evidence="15 16">
    <name type="scientific">Glycine soja</name>
    <name type="common">Wild soybean</name>
    <dbReference type="NCBI Taxonomy" id="3848"/>
    <lineage>
        <taxon>Eukaryota</taxon>
        <taxon>Viridiplantae</taxon>
        <taxon>Streptophyta</taxon>
        <taxon>Embryophyta</taxon>
        <taxon>Tracheophyta</taxon>
        <taxon>Spermatophyta</taxon>
        <taxon>Magnoliopsida</taxon>
        <taxon>eudicotyledons</taxon>
        <taxon>Gunneridae</taxon>
        <taxon>Pentapetalae</taxon>
        <taxon>rosids</taxon>
        <taxon>fabids</taxon>
        <taxon>Fabales</taxon>
        <taxon>Fabaceae</taxon>
        <taxon>Papilionoideae</taxon>
        <taxon>50 kb inversion clade</taxon>
        <taxon>NPAAA clade</taxon>
        <taxon>indigoferoid/millettioid clade</taxon>
        <taxon>Phaseoleae</taxon>
        <taxon>Glycine</taxon>
        <taxon>Glycine subgen. Soja</taxon>
    </lineage>
</organism>
<keyword evidence="3 12" id="KW-0732">Signal</keyword>
<dbReference type="AlphaFoldDB" id="A0A445I527"/>
<evidence type="ECO:0000256" key="12">
    <source>
        <dbReference type="SAM" id="SignalP"/>
    </source>
</evidence>
<dbReference type="PROSITE" id="PS51473">
    <property type="entry name" value="GNK2"/>
    <property type="match status" value="2"/>
</dbReference>
<dbReference type="SMART" id="SM00220">
    <property type="entry name" value="S_TKc"/>
    <property type="match status" value="1"/>
</dbReference>
<evidence type="ECO:0000256" key="3">
    <source>
        <dbReference type="ARBA" id="ARBA00022729"/>
    </source>
</evidence>
<proteinExistence type="predicted"/>
<keyword evidence="2" id="KW-0808">Transferase</keyword>
<gene>
    <name evidence="15" type="ORF">D0Y65_030732</name>
</gene>
<feature type="binding site" evidence="10">
    <location>
        <position position="356"/>
    </location>
    <ligand>
        <name>ATP</name>
        <dbReference type="ChEBI" id="CHEBI:30616"/>
    </ligand>
</feature>
<keyword evidence="11" id="KW-0472">Membrane</keyword>
<name>A0A445I527_GLYSO</name>
<keyword evidence="4" id="KW-0677">Repeat</keyword>
<dbReference type="InterPro" id="IPR011009">
    <property type="entry name" value="Kinase-like_dom_sf"/>
</dbReference>
<evidence type="ECO:0000256" key="7">
    <source>
        <dbReference type="ARBA" id="ARBA00022840"/>
    </source>
</evidence>
<evidence type="ECO:0000259" key="13">
    <source>
        <dbReference type="PROSITE" id="PS50011"/>
    </source>
</evidence>
<keyword evidence="7 10" id="KW-0067">ATP-binding</keyword>
<dbReference type="GO" id="GO:0004674">
    <property type="term" value="F:protein serine/threonine kinase activity"/>
    <property type="evidence" value="ECO:0007669"/>
    <property type="project" value="UniProtKB-KW"/>
</dbReference>
<dbReference type="PROSITE" id="PS50011">
    <property type="entry name" value="PROTEIN_KINASE_DOM"/>
    <property type="match status" value="1"/>
</dbReference>
<dbReference type="FunFam" id="3.30.200.20:FF:000177">
    <property type="entry name" value="Cysteine-rich receptor-like protein kinase 2"/>
    <property type="match status" value="1"/>
</dbReference>
<keyword evidence="16" id="KW-1185">Reference proteome</keyword>
<evidence type="ECO:0000256" key="10">
    <source>
        <dbReference type="PROSITE-ProRule" id="PRU10141"/>
    </source>
</evidence>
<keyword evidence="11" id="KW-0812">Transmembrane</keyword>
<dbReference type="InterPro" id="IPR001245">
    <property type="entry name" value="Ser-Thr/Tyr_kinase_cat_dom"/>
</dbReference>
<dbReference type="InterPro" id="IPR038408">
    <property type="entry name" value="GNK2_sf"/>
</dbReference>
<evidence type="ECO:0000313" key="16">
    <source>
        <dbReference type="Proteomes" id="UP000289340"/>
    </source>
</evidence>
<dbReference type="FunFam" id="3.30.430.20:FF:000017">
    <property type="entry name" value="Cysteine-rich receptor-like protein kinase 2"/>
    <property type="match status" value="1"/>
</dbReference>
<evidence type="ECO:0000259" key="14">
    <source>
        <dbReference type="PROSITE" id="PS51473"/>
    </source>
</evidence>
<keyword evidence="11" id="KW-1133">Transmembrane helix</keyword>
<evidence type="ECO:0000256" key="6">
    <source>
        <dbReference type="ARBA" id="ARBA00022777"/>
    </source>
</evidence>
<dbReference type="FunFam" id="1.10.510.10:FF:000336">
    <property type="entry name" value="Cysteine-rich receptor-like protein kinase 2"/>
    <property type="match status" value="1"/>
</dbReference>
<keyword evidence="9" id="KW-0325">Glycoprotein</keyword>
<dbReference type="InterPro" id="IPR002902">
    <property type="entry name" value="GNK2"/>
</dbReference>
<dbReference type="Gene3D" id="3.30.430.20">
    <property type="entry name" value="Gnk2 domain, C-X8-C-X2-C motif"/>
    <property type="match status" value="2"/>
</dbReference>
<sequence>MVQLKVVALTLLVLWSWRNFEGAVGDPQLYLLTLECSGFMAPNLSNFYQNLNASLADLRAQVTSQSRHFATAQSTSRTDPVYAMFQCRNYLSITDCATCLAAAATEIRNCSVGTNGAHVVYDGCFLRYESTDSFNQISSSSHTLCGNQTADESTGYGAVGQQVLMDLQIATPKISGYFAATKTQVSGGAIYAVAQCAETFTQDNCLDCLSNEQSSMQGCLPNTNGRAFDPPGCFMRYSETPFFADNQTIDISPFLKQGGVGSNKKWVIIGCGFGGALLVVILISLFPWNRRSQSPKRTPRRSIMGATDLNGPTKYRYSDLKAATKNFNEKNKLGEGGFGAVYKGTMKNGKVVAVKKLISGDFNKVDDEFESEVTLISNVHHRNLVRLLGCCSEGQERILVYQYMANTSLDKFLFGKRKGSLNWKQRYDIILGTARGLTYLHEEFHVSIIHRDIKSGNILLDEQLQPKISDFGLAKLLPEDQSHVRTRVAGTLGYTAPEYVLHGQLSEKADTYSYGIVALEIISGQKSTDVKVVDDDGDEEYLLRRAWKLYERGMLLELVDKSLDPNNYDAEEVKKVIAIALLCTQASAAMRPAMSEVVVLLNCNNLLEHMRPSMPIFIESNLRPHRDIFASTGSSTSNATTSNSI</sequence>
<feature type="domain" description="Gnk2-homologous" evidence="14">
    <location>
        <begin position="29"/>
        <end position="133"/>
    </location>
</feature>
<evidence type="ECO:0000256" key="9">
    <source>
        <dbReference type="ARBA" id="ARBA00023180"/>
    </source>
</evidence>
<dbReference type="SUPFAM" id="SSF56112">
    <property type="entry name" value="Protein kinase-like (PK-like)"/>
    <property type="match status" value="1"/>
</dbReference>
<accession>A0A445I527</accession>
<evidence type="ECO:0000256" key="8">
    <source>
        <dbReference type="ARBA" id="ARBA00023170"/>
    </source>
</evidence>
<keyword evidence="1" id="KW-0723">Serine/threonine-protein kinase</keyword>
<dbReference type="Gene3D" id="1.10.510.10">
    <property type="entry name" value="Transferase(Phosphotransferase) domain 1"/>
    <property type="match status" value="1"/>
</dbReference>
<dbReference type="PROSITE" id="PS00107">
    <property type="entry name" value="PROTEIN_KINASE_ATP"/>
    <property type="match status" value="1"/>
</dbReference>
<dbReference type="InterPro" id="IPR008271">
    <property type="entry name" value="Ser/Thr_kinase_AS"/>
</dbReference>
<dbReference type="InterPro" id="IPR000719">
    <property type="entry name" value="Prot_kinase_dom"/>
</dbReference>
<evidence type="ECO:0000256" key="11">
    <source>
        <dbReference type="SAM" id="Phobius"/>
    </source>
</evidence>
<feature type="chain" id="PRO_5018988230" evidence="12">
    <location>
        <begin position="26"/>
        <end position="645"/>
    </location>
</feature>
<dbReference type="Pfam" id="PF07714">
    <property type="entry name" value="PK_Tyr_Ser-Thr"/>
    <property type="match status" value="1"/>
</dbReference>
<dbReference type="CDD" id="cd23509">
    <property type="entry name" value="Gnk2-like"/>
    <property type="match status" value="2"/>
</dbReference>
<feature type="signal peptide" evidence="12">
    <location>
        <begin position="1"/>
        <end position="25"/>
    </location>
</feature>